<evidence type="ECO:0000313" key="1">
    <source>
        <dbReference type="EMBL" id="KAK0494230.1"/>
    </source>
</evidence>
<dbReference type="Proteomes" id="UP001175228">
    <property type="component" value="Unassembled WGS sequence"/>
</dbReference>
<keyword evidence="2" id="KW-1185">Reference proteome</keyword>
<comment type="caution">
    <text evidence="1">The sequence shown here is derived from an EMBL/GenBank/DDBJ whole genome shotgun (WGS) entry which is preliminary data.</text>
</comment>
<gene>
    <name evidence="1" type="ORF">EDD18DRAFT_1107262</name>
</gene>
<name>A0AA39Q151_9AGAR</name>
<dbReference type="AlphaFoldDB" id="A0AA39Q151"/>
<dbReference type="EMBL" id="JAUEPU010000021">
    <property type="protein sequence ID" value="KAK0494230.1"/>
    <property type="molecule type" value="Genomic_DNA"/>
</dbReference>
<accession>A0AA39Q151</accession>
<evidence type="ECO:0000313" key="2">
    <source>
        <dbReference type="Proteomes" id="UP001175228"/>
    </source>
</evidence>
<organism evidence="1 2">
    <name type="scientific">Armillaria luteobubalina</name>
    <dbReference type="NCBI Taxonomy" id="153913"/>
    <lineage>
        <taxon>Eukaryota</taxon>
        <taxon>Fungi</taxon>
        <taxon>Dikarya</taxon>
        <taxon>Basidiomycota</taxon>
        <taxon>Agaricomycotina</taxon>
        <taxon>Agaricomycetes</taxon>
        <taxon>Agaricomycetidae</taxon>
        <taxon>Agaricales</taxon>
        <taxon>Marasmiineae</taxon>
        <taxon>Physalacriaceae</taxon>
        <taxon>Armillaria</taxon>
    </lineage>
</organism>
<sequence>MSLRSVPNLKFHIVTAVGRNLHLVLESDFQAERAIYMSCVCTDQVVGEGVELTIEQSNSTGQGCDLGLRRQRPAENERGLPMSGIENRLTALGWMWRKHKIHTGNNMRACKLLQLQVAPQRWHKALVVALNKFASKIVGSLQAGRTVMWAIEGVQIVSGWSRAIYKTIGSYNIAKGWSWTSLGMRLHDCQPARVRVVMMTLSLLSSAAPAKSEHLYSHLEWLVPTLSIGRANSPPV</sequence>
<protein>
    <submittedName>
        <fullName evidence="1">Uncharacterized protein</fullName>
    </submittedName>
</protein>
<proteinExistence type="predicted"/>
<reference evidence="1" key="1">
    <citation type="submission" date="2023-06" db="EMBL/GenBank/DDBJ databases">
        <authorList>
            <consortium name="Lawrence Berkeley National Laboratory"/>
            <person name="Ahrendt S."/>
            <person name="Sahu N."/>
            <person name="Indic B."/>
            <person name="Wong-Bajracharya J."/>
            <person name="Merenyi Z."/>
            <person name="Ke H.-M."/>
            <person name="Monk M."/>
            <person name="Kocsube S."/>
            <person name="Drula E."/>
            <person name="Lipzen A."/>
            <person name="Balint B."/>
            <person name="Henrissat B."/>
            <person name="Andreopoulos B."/>
            <person name="Martin F.M."/>
            <person name="Harder C.B."/>
            <person name="Rigling D."/>
            <person name="Ford K.L."/>
            <person name="Foster G.D."/>
            <person name="Pangilinan J."/>
            <person name="Papanicolaou A."/>
            <person name="Barry K."/>
            <person name="LaButti K."/>
            <person name="Viragh M."/>
            <person name="Koriabine M."/>
            <person name="Yan M."/>
            <person name="Riley R."/>
            <person name="Champramary S."/>
            <person name="Plett K.L."/>
            <person name="Tsai I.J."/>
            <person name="Slot J."/>
            <person name="Sipos G."/>
            <person name="Plett J."/>
            <person name="Nagy L.G."/>
            <person name="Grigoriev I.V."/>
        </authorList>
    </citation>
    <scope>NUCLEOTIDE SEQUENCE</scope>
    <source>
        <strain evidence="1">HWK02</strain>
    </source>
</reference>